<gene>
    <name evidence="1" type="ORF">METZ01_LOCUS459970</name>
</gene>
<dbReference type="EMBL" id="UINC01192130">
    <property type="protein sequence ID" value="SVE07116.1"/>
    <property type="molecule type" value="Genomic_DNA"/>
</dbReference>
<name>A0A383AGS3_9ZZZZ</name>
<protein>
    <submittedName>
        <fullName evidence="1">Uncharacterized protein</fullName>
    </submittedName>
</protein>
<proteinExistence type="predicted"/>
<reference evidence="1" key="1">
    <citation type="submission" date="2018-05" db="EMBL/GenBank/DDBJ databases">
        <authorList>
            <person name="Lanie J.A."/>
            <person name="Ng W.-L."/>
            <person name="Kazmierczak K.M."/>
            <person name="Andrzejewski T.M."/>
            <person name="Davidsen T.M."/>
            <person name="Wayne K.J."/>
            <person name="Tettelin H."/>
            <person name="Glass J.I."/>
            <person name="Rusch D."/>
            <person name="Podicherti R."/>
            <person name="Tsui H.-C.T."/>
            <person name="Winkler M.E."/>
        </authorList>
    </citation>
    <scope>NUCLEOTIDE SEQUENCE</scope>
</reference>
<dbReference type="AlphaFoldDB" id="A0A383AGS3"/>
<organism evidence="1">
    <name type="scientific">marine metagenome</name>
    <dbReference type="NCBI Taxonomy" id="408172"/>
    <lineage>
        <taxon>unclassified sequences</taxon>
        <taxon>metagenomes</taxon>
        <taxon>ecological metagenomes</taxon>
    </lineage>
</organism>
<feature type="non-terminal residue" evidence="1">
    <location>
        <position position="74"/>
    </location>
</feature>
<evidence type="ECO:0000313" key="1">
    <source>
        <dbReference type="EMBL" id="SVE07116.1"/>
    </source>
</evidence>
<dbReference type="PROSITE" id="PS51257">
    <property type="entry name" value="PROKAR_LIPOPROTEIN"/>
    <property type="match status" value="1"/>
</dbReference>
<accession>A0A383AGS3</accession>
<sequence>MTRTILLISLLATGGFLMAAAGCGQGSDSPPPVPAIEQVRDNLYVIEGGDPTDRDTFSGGNVAVYVMEQGVAVV</sequence>